<organism evidence="2 3">
    <name type="scientific">Hypocrea atroviridis (strain ATCC 20476 / IMI 206040)</name>
    <name type="common">Trichoderma atroviride</name>
    <dbReference type="NCBI Taxonomy" id="452589"/>
    <lineage>
        <taxon>Eukaryota</taxon>
        <taxon>Fungi</taxon>
        <taxon>Dikarya</taxon>
        <taxon>Ascomycota</taxon>
        <taxon>Pezizomycotina</taxon>
        <taxon>Sordariomycetes</taxon>
        <taxon>Hypocreomycetidae</taxon>
        <taxon>Hypocreales</taxon>
        <taxon>Hypocreaceae</taxon>
        <taxon>Trichoderma</taxon>
    </lineage>
</organism>
<dbReference type="OrthoDB" id="4475584at2759"/>
<evidence type="ECO:0000256" key="1">
    <source>
        <dbReference type="ARBA" id="ARBA00023242"/>
    </source>
</evidence>
<evidence type="ECO:0000313" key="3">
    <source>
        <dbReference type="Proteomes" id="UP000005426"/>
    </source>
</evidence>
<dbReference type="EMBL" id="ABDG02000024">
    <property type="protein sequence ID" value="EHK44951.1"/>
    <property type="molecule type" value="Genomic_DNA"/>
</dbReference>
<evidence type="ECO:0008006" key="4">
    <source>
        <dbReference type="Google" id="ProtNLM"/>
    </source>
</evidence>
<dbReference type="Proteomes" id="UP000005426">
    <property type="component" value="Unassembled WGS sequence"/>
</dbReference>
<comment type="caution">
    <text evidence="2">The sequence shown here is derived from an EMBL/GenBank/DDBJ whole genome shotgun (WGS) entry which is preliminary data.</text>
</comment>
<proteinExistence type="predicted"/>
<dbReference type="GO" id="GO:0003700">
    <property type="term" value="F:DNA-binding transcription factor activity"/>
    <property type="evidence" value="ECO:0007669"/>
    <property type="project" value="TreeGrafter"/>
</dbReference>
<evidence type="ECO:0000313" key="2">
    <source>
        <dbReference type="EMBL" id="EHK44951.1"/>
    </source>
</evidence>
<accession>G9NVD0</accession>
<name>G9NVD0_HYPAI</name>
<dbReference type="PANTHER" id="PTHR37534">
    <property type="entry name" value="TRANSCRIPTIONAL ACTIVATOR PROTEIN UGA3"/>
    <property type="match status" value="1"/>
</dbReference>
<keyword evidence="1" id="KW-0539">Nucleus</keyword>
<feature type="non-terminal residue" evidence="2">
    <location>
        <position position="1"/>
    </location>
</feature>
<dbReference type="PANTHER" id="PTHR37534:SF2">
    <property type="entry name" value="N-ACETYLTRANSFERASE DOMAIN-CONTAINING PROTEIN"/>
    <property type="match status" value="1"/>
</dbReference>
<keyword evidence="3" id="KW-1185">Reference proteome</keyword>
<dbReference type="GO" id="GO:0045944">
    <property type="term" value="P:positive regulation of transcription by RNA polymerase II"/>
    <property type="evidence" value="ECO:0007669"/>
    <property type="project" value="TreeGrafter"/>
</dbReference>
<protein>
    <recommendedName>
        <fullName evidence="4">Zn(2)-C6 fungal-type domain-containing protein</fullName>
    </recommendedName>
</protein>
<dbReference type="HOGENOM" id="CLU_044610_0_0_1"/>
<dbReference type="OMA" id="TESECIY"/>
<reference evidence="2 3" key="1">
    <citation type="journal article" date="2011" name="Genome Biol.">
        <title>Comparative genome sequence analysis underscores mycoparasitism as the ancestral life style of Trichoderma.</title>
        <authorList>
            <person name="Kubicek C.P."/>
            <person name="Herrera-Estrella A."/>
            <person name="Seidl-Seiboth V."/>
            <person name="Martinez D.A."/>
            <person name="Druzhinina I.S."/>
            <person name="Thon M."/>
            <person name="Zeilinger S."/>
            <person name="Casas-Flores S."/>
            <person name="Horwitz B.A."/>
            <person name="Mukherjee P.K."/>
            <person name="Mukherjee M."/>
            <person name="Kredics L."/>
            <person name="Alcaraz L.D."/>
            <person name="Aerts A."/>
            <person name="Antal Z."/>
            <person name="Atanasova L."/>
            <person name="Cervantes-Badillo M.G."/>
            <person name="Challacombe J."/>
            <person name="Chertkov O."/>
            <person name="McCluskey K."/>
            <person name="Coulpier F."/>
            <person name="Deshpande N."/>
            <person name="von Doehren H."/>
            <person name="Ebbole D.J."/>
            <person name="Esquivel-Naranjo E.U."/>
            <person name="Fekete E."/>
            <person name="Flipphi M."/>
            <person name="Glaser F."/>
            <person name="Gomez-Rodriguez E.Y."/>
            <person name="Gruber S."/>
            <person name="Han C."/>
            <person name="Henrissat B."/>
            <person name="Hermosa R."/>
            <person name="Hernandez-Onate M."/>
            <person name="Karaffa L."/>
            <person name="Kosti I."/>
            <person name="Le Crom S."/>
            <person name="Lindquist E."/>
            <person name="Lucas S."/>
            <person name="Luebeck M."/>
            <person name="Luebeck P.S."/>
            <person name="Margeot A."/>
            <person name="Metz B."/>
            <person name="Misra M."/>
            <person name="Nevalainen H."/>
            <person name="Omann M."/>
            <person name="Packer N."/>
            <person name="Perrone G."/>
            <person name="Uresti-Rivera E.E."/>
            <person name="Salamov A."/>
            <person name="Schmoll M."/>
            <person name="Seiboth B."/>
            <person name="Shapiro H."/>
            <person name="Sukno S."/>
            <person name="Tamayo-Ramos J.A."/>
            <person name="Tisch D."/>
            <person name="Wiest A."/>
            <person name="Wilkinson H.H."/>
            <person name="Zhang M."/>
            <person name="Coutinho P.M."/>
            <person name="Kenerley C.M."/>
            <person name="Monte E."/>
            <person name="Baker S.E."/>
            <person name="Grigoriev I.V."/>
        </authorList>
    </citation>
    <scope>NUCLEOTIDE SEQUENCE [LARGE SCALE GENOMIC DNA]</scope>
    <source>
        <strain evidence="3">ATCC 20476 / IMI 206040</strain>
    </source>
</reference>
<dbReference type="GO" id="GO:0005634">
    <property type="term" value="C:nucleus"/>
    <property type="evidence" value="ECO:0007669"/>
    <property type="project" value="TreeGrafter"/>
</dbReference>
<dbReference type="GO" id="GO:0000976">
    <property type="term" value="F:transcription cis-regulatory region binding"/>
    <property type="evidence" value="ECO:0007669"/>
    <property type="project" value="TreeGrafter"/>
</dbReference>
<dbReference type="eggNOG" id="ENOG502SMN8">
    <property type="taxonomic scope" value="Eukaryota"/>
</dbReference>
<sequence>VGDERKPRCQRCLDADAECIYGPRLSFLEKNAITAPDSNLDGKYNGSRNYSKIQFVDDEHIRPKDAGLSRNSQALIPSPLSPEKENTFICYSPPLRSDLGPTTASTRIDEPPNICSGSDDTFREDETAAAKSLDSQIPNDMSLYRHEDSHQDQNMMRKGDGFEIALGVLMTLGAGDHKADTSLHLTSNTGDYEGGNILSPLSKLESIGNIGPISHRVALQLSTGRSVDLLRHYRYKIAPWMDMCDTIQAFGLVVPHLAMRSELSFDALLELCSASYNIHHVHADSNRGPMATRTDGLSDTRKDLIEQSTPWEVHLWSILATTKHFLTDPPESWDDVLSKNKLLHKAFLEHRSSNDLNARMVWLLARLGKRSNYLVALSRRICIDHARYCCCSIKRIQPICQQQHSQILTSKFFSQRI</sequence>
<gene>
    <name evidence="2" type="ORF">TRIATDRAFT_39319</name>
</gene>
<dbReference type="AlphaFoldDB" id="G9NVD0"/>